<dbReference type="EMBL" id="JAUSZI010000002">
    <property type="protein sequence ID" value="MDQ1022622.1"/>
    <property type="molecule type" value="Genomic_DNA"/>
</dbReference>
<accession>A0ABU0SGD9</accession>
<evidence type="ECO:0000313" key="2">
    <source>
        <dbReference type="EMBL" id="MDQ1022622.1"/>
    </source>
</evidence>
<comment type="caution">
    <text evidence="2">The sequence shown here is derived from an EMBL/GenBank/DDBJ whole genome shotgun (WGS) entry which is preliminary data.</text>
</comment>
<feature type="compositionally biased region" description="Polar residues" evidence="1">
    <location>
        <begin position="44"/>
        <end position="65"/>
    </location>
</feature>
<reference evidence="2 3" key="1">
    <citation type="submission" date="2023-07" db="EMBL/GenBank/DDBJ databases">
        <title>Comparative genomics of wheat-associated soil bacteria to identify genetic determinants of phenazine resistance.</title>
        <authorList>
            <person name="Mouncey N."/>
        </authorList>
    </citation>
    <scope>NUCLEOTIDE SEQUENCE [LARGE SCALE GENOMIC DNA]</scope>
    <source>
        <strain evidence="2 3">V2I4</strain>
    </source>
</reference>
<organism evidence="2 3">
    <name type="scientific">Streptomyces umbrinus</name>
    <dbReference type="NCBI Taxonomy" id="67370"/>
    <lineage>
        <taxon>Bacteria</taxon>
        <taxon>Bacillati</taxon>
        <taxon>Actinomycetota</taxon>
        <taxon>Actinomycetes</taxon>
        <taxon>Kitasatosporales</taxon>
        <taxon>Streptomycetaceae</taxon>
        <taxon>Streptomyces</taxon>
        <taxon>Streptomyces phaeochromogenes group</taxon>
    </lineage>
</organism>
<protein>
    <submittedName>
        <fullName evidence="2">Uncharacterized protein</fullName>
    </submittedName>
</protein>
<sequence>MGGHPSGGGALVVAGDGPIRPLQLEVGAGGVEEQQIDLEDEEFATSSNTRFSGSSVTSWSQSIAR</sequence>
<evidence type="ECO:0000313" key="3">
    <source>
        <dbReference type="Proteomes" id="UP001230328"/>
    </source>
</evidence>
<dbReference type="RefSeq" id="WP_306934882.1">
    <property type="nucleotide sequence ID" value="NZ_JAUSZI010000002.1"/>
</dbReference>
<dbReference type="Proteomes" id="UP001230328">
    <property type="component" value="Unassembled WGS sequence"/>
</dbReference>
<name>A0ABU0SGD9_9ACTN</name>
<feature type="region of interest" description="Disordered" evidence="1">
    <location>
        <begin position="42"/>
        <end position="65"/>
    </location>
</feature>
<keyword evidence="3" id="KW-1185">Reference proteome</keyword>
<evidence type="ECO:0000256" key="1">
    <source>
        <dbReference type="SAM" id="MobiDB-lite"/>
    </source>
</evidence>
<proteinExistence type="predicted"/>
<gene>
    <name evidence="2" type="ORF">QF035_000204</name>
</gene>